<organism evidence="3">
    <name type="scientific">marine metagenome</name>
    <dbReference type="NCBI Taxonomy" id="408172"/>
    <lineage>
        <taxon>unclassified sequences</taxon>
        <taxon>metagenomes</taxon>
        <taxon>ecological metagenomes</taxon>
    </lineage>
</organism>
<protein>
    <recommendedName>
        <fullName evidence="2">Amidase domain-containing protein</fullName>
    </recommendedName>
</protein>
<evidence type="ECO:0000259" key="2">
    <source>
        <dbReference type="Pfam" id="PF01425"/>
    </source>
</evidence>
<feature type="region of interest" description="Disordered" evidence="1">
    <location>
        <begin position="104"/>
        <end position="124"/>
    </location>
</feature>
<reference evidence="3" key="1">
    <citation type="submission" date="2018-05" db="EMBL/GenBank/DDBJ databases">
        <authorList>
            <person name="Lanie J.A."/>
            <person name="Ng W.-L."/>
            <person name="Kazmierczak K.M."/>
            <person name="Andrzejewski T.M."/>
            <person name="Davidsen T.M."/>
            <person name="Wayne K.J."/>
            <person name="Tettelin H."/>
            <person name="Glass J.I."/>
            <person name="Rusch D."/>
            <person name="Podicherti R."/>
            <person name="Tsui H.-C.T."/>
            <person name="Winkler M.E."/>
        </authorList>
    </citation>
    <scope>NUCLEOTIDE SEQUENCE</scope>
</reference>
<dbReference type="AlphaFoldDB" id="A0A382XYQ6"/>
<dbReference type="InterPro" id="IPR000120">
    <property type="entry name" value="Amidase"/>
</dbReference>
<dbReference type="Pfam" id="PF01425">
    <property type="entry name" value="Amidase"/>
    <property type="match status" value="1"/>
</dbReference>
<dbReference type="PANTHER" id="PTHR11895:SF176">
    <property type="entry name" value="AMIDASE AMID-RELATED"/>
    <property type="match status" value="1"/>
</dbReference>
<accession>A0A382XYQ6</accession>
<dbReference type="PROSITE" id="PS00571">
    <property type="entry name" value="AMIDASES"/>
    <property type="match status" value="1"/>
</dbReference>
<evidence type="ECO:0000313" key="3">
    <source>
        <dbReference type="EMBL" id="SVD76044.1"/>
    </source>
</evidence>
<dbReference type="EMBL" id="UINC01171467">
    <property type="protein sequence ID" value="SVD76044.1"/>
    <property type="molecule type" value="Genomic_DNA"/>
</dbReference>
<dbReference type="SUPFAM" id="SSF75304">
    <property type="entry name" value="Amidase signature (AS) enzymes"/>
    <property type="match status" value="1"/>
</dbReference>
<proteinExistence type="predicted"/>
<dbReference type="InterPro" id="IPR023631">
    <property type="entry name" value="Amidase_dom"/>
</dbReference>
<dbReference type="GO" id="GO:0003824">
    <property type="term" value="F:catalytic activity"/>
    <property type="evidence" value="ECO:0007669"/>
    <property type="project" value="InterPro"/>
</dbReference>
<name>A0A382XYQ6_9ZZZZ</name>
<feature type="non-terminal residue" evidence="3">
    <location>
        <position position="267"/>
    </location>
</feature>
<dbReference type="Gene3D" id="3.90.1300.10">
    <property type="entry name" value="Amidase signature (AS) domain"/>
    <property type="match status" value="1"/>
</dbReference>
<dbReference type="InterPro" id="IPR020556">
    <property type="entry name" value="Amidase_CS"/>
</dbReference>
<sequence>TTSGSLHFKDVVPNQDAFVIQRLKAAGAVMLGKATMHELAFGVRSNNPVSGQCHNPWDLTKIPGGSSGGSGAVIAAGMALGTLGTDTGGSVRLPAAMNGVSGLRPTHGRVPNHGSTPVSPAYDTIGPMARRVDDVARILAVIAQGEPGSAPTGAPDLGNFLPGLNDGVEGLRLGLPRNHYFEDCDSEIAEAVMAGARTLEAQGAKIIEIDVDGAEDTHQWATIQIFTDACAYHAERLDQHPELFSPSVLERMLVGRSFSGIDYANAT</sequence>
<evidence type="ECO:0000256" key="1">
    <source>
        <dbReference type="SAM" id="MobiDB-lite"/>
    </source>
</evidence>
<gene>
    <name evidence="3" type="ORF">METZ01_LOCUS428898</name>
</gene>
<feature type="domain" description="Amidase" evidence="2">
    <location>
        <begin position="1"/>
        <end position="237"/>
    </location>
</feature>
<dbReference type="InterPro" id="IPR036928">
    <property type="entry name" value="AS_sf"/>
</dbReference>
<feature type="non-terminal residue" evidence="3">
    <location>
        <position position="1"/>
    </location>
</feature>
<dbReference type="PANTHER" id="PTHR11895">
    <property type="entry name" value="TRANSAMIDASE"/>
    <property type="match status" value="1"/>
</dbReference>